<protein>
    <submittedName>
        <fullName evidence="7">Methyl-accepting chemotaxis protein</fullName>
    </submittedName>
</protein>
<feature type="domain" description="Methyl-accepting transducer" evidence="5">
    <location>
        <begin position="284"/>
        <end position="542"/>
    </location>
</feature>
<keyword evidence="4" id="KW-0812">Transmembrane</keyword>
<proteinExistence type="inferred from homology"/>
<evidence type="ECO:0000313" key="7">
    <source>
        <dbReference type="EMBL" id="MBL4934080.1"/>
    </source>
</evidence>
<evidence type="ECO:0000256" key="4">
    <source>
        <dbReference type="SAM" id="Phobius"/>
    </source>
</evidence>
<dbReference type="CDD" id="cd06225">
    <property type="entry name" value="HAMP"/>
    <property type="match status" value="1"/>
</dbReference>
<dbReference type="GO" id="GO:0004888">
    <property type="term" value="F:transmembrane signaling receptor activity"/>
    <property type="evidence" value="ECO:0007669"/>
    <property type="project" value="InterPro"/>
</dbReference>
<dbReference type="InterPro" id="IPR024478">
    <property type="entry name" value="HlyB_4HB_MCP"/>
</dbReference>
<evidence type="ECO:0000256" key="3">
    <source>
        <dbReference type="PROSITE-ProRule" id="PRU00284"/>
    </source>
</evidence>
<dbReference type="GO" id="GO:0016020">
    <property type="term" value="C:membrane"/>
    <property type="evidence" value="ECO:0007669"/>
    <property type="project" value="InterPro"/>
</dbReference>
<organism evidence="7 8">
    <name type="scientific">Clostridium paridis</name>
    <dbReference type="NCBI Taxonomy" id="2803863"/>
    <lineage>
        <taxon>Bacteria</taxon>
        <taxon>Bacillati</taxon>
        <taxon>Bacillota</taxon>
        <taxon>Clostridia</taxon>
        <taxon>Eubacteriales</taxon>
        <taxon>Clostridiaceae</taxon>
        <taxon>Clostridium</taxon>
    </lineage>
</organism>
<comment type="similarity">
    <text evidence="2">Belongs to the methyl-accepting chemotaxis (MCP) protein family.</text>
</comment>
<dbReference type="PANTHER" id="PTHR32089">
    <property type="entry name" value="METHYL-ACCEPTING CHEMOTAXIS PROTEIN MCPB"/>
    <property type="match status" value="1"/>
</dbReference>
<dbReference type="EMBL" id="JAESWA010000029">
    <property type="protein sequence ID" value="MBL4934080.1"/>
    <property type="molecule type" value="Genomic_DNA"/>
</dbReference>
<evidence type="ECO:0000256" key="2">
    <source>
        <dbReference type="ARBA" id="ARBA00029447"/>
    </source>
</evidence>
<accession>A0A937K6M8</accession>
<keyword evidence="1 3" id="KW-0807">Transducer</keyword>
<dbReference type="SUPFAM" id="SSF58104">
    <property type="entry name" value="Methyl-accepting chemotaxis protein (MCP) signaling domain"/>
    <property type="match status" value="1"/>
</dbReference>
<dbReference type="Pfam" id="PF12729">
    <property type="entry name" value="4HB_MCP_1"/>
    <property type="match status" value="1"/>
</dbReference>
<evidence type="ECO:0000256" key="1">
    <source>
        <dbReference type="ARBA" id="ARBA00023224"/>
    </source>
</evidence>
<evidence type="ECO:0000259" key="5">
    <source>
        <dbReference type="PROSITE" id="PS50111"/>
    </source>
</evidence>
<dbReference type="GO" id="GO:0007165">
    <property type="term" value="P:signal transduction"/>
    <property type="evidence" value="ECO:0007669"/>
    <property type="project" value="UniProtKB-KW"/>
</dbReference>
<comment type="caution">
    <text evidence="7">The sequence shown here is derived from an EMBL/GenBank/DDBJ whole genome shotgun (WGS) entry which is preliminary data.</text>
</comment>
<dbReference type="PROSITE" id="PS50885">
    <property type="entry name" value="HAMP"/>
    <property type="match status" value="1"/>
</dbReference>
<dbReference type="SMART" id="SM00283">
    <property type="entry name" value="MA"/>
    <property type="match status" value="1"/>
</dbReference>
<sequence length="571" mass="63259">MNWFKNLRISQKLIPTYILIALFIGLVGFIGLQDMSKINSNAVEMHDYNLESIKAMTTIKQDVADIDSDLLKLTYQNLSTDEKAKLTKEIYQLRASDDDLIKNYEEKLLSKEQADIFSQMKENLKKFRDSGSRVMQYSVINNSDEVNKSYSEVTEAKVSLYDNFNKIIEMNTVQADNSYKQNNEVFSISKIVMIAITIVGLIFAILIGIIISMFISKNMQELLKFAKLIGEGNLTGKIKNDTNDEIGGVAKALNNASLNIRNLVSEIINSSSEINSNSKKLSIVTEEVSAKMDIVNISTEEITKGVQDLSATAEEVGASTEEISLTTNLLANRAKEAEISVNSIKERAFNIKQKASKSIEDGNRIYSINHSNITKAIEEVKVVEDVKEMANSIGEIAEQTNLLALNAAIEAARAGEQGKGFAVVADEVRRLAEQSANTVSEIQNTIKKIGIAVRNLSESGEDVLNYMDNNVKPIYELLMSTGIQYEKDAEFVNDMVVEISQSTKQMNEVVEQVSKAIEIVSQTAEESSAGTQEISNSVAEITHSINSIAKSTQSQAEQSQILKNMVQKFKI</sequence>
<dbReference type="PRINTS" id="PR00260">
    <property type="entry name" value="CHEMTRNSDUCR"/>
</dbReference>
<feature type="domain" description="HAMP" evidence="6">
    <location>
        <begin position="213"/>
        <end position="265"/>
    </location>
</feature>
<name>A0A937K6M8_9CLOT</name>
<dbReference type="RefSeq" id="WP_202769541.1">
    <property type="nucleotide sequence ID" value="NZ_JAESWA010000029.1"/>
</dbReference>
<dbReference type="Pfam" id="PF00015">
    <property type="entry name" value="MCPsignal"/>
    <property type="match status" value="1"/>
</dbReference>
<dbReference type="InterPro" id="IPR004089">
    <property type="entry name" value="MCPsignal_dom"/>
</dbReference>
<feature type="transmembrane region" description="Helical" evidence="4">
    <location>
        <begin position="191"/>
        <end position="215"/>
    </location>
</feature>
<dbReference type="InterPro" id="IPR003660">
    <property type="entry name" value="HAMP_dom"/>
</dbReference>
<dbReference type="InterPro" id="IPR004090">
    <property type="entry name" value="Chemotax_Me-accpt_rcpt"/>
</dbReference>
<dbReference type="Proteomes" id="UP000623681">
    <property type="component" value="Unassembled WGS sequence"/>
</dbReference>
<dbReference type="PANTHER" id="PTHR32089:SF112">
    <property type="entry name" value="LYSOZYME-LIKE PROTEIN-RELATED"/>
    <property type="match status" value="1"/>
</dbReference>
<reference evidence="7" key="1">
    <citation type="submission" date="2021-01" db="EMBL/GenBank/DDBJ databases">
        <title>Genome public.</title>
        <authorList>
            <person name="Liu C."/>
            <person name="Sun Q."/>
        </authorList>
    </citation>
    <scope>NUCLEOTIDE SEQUENCE</scope>
    <source>
        <strain evidence="7">YIM B02565</strain>
    </source>
</reference>
<gene>
    <name evidence="7" type="ORF">JK634_20015</name>
</gene>
<dbReference type="Gene3D" id="1.10.287.950">
    <property type="entry name" value="Methyl-accepting chemotaxis protein"/>
    <property type="match status" value="1"/>
</dbReference>
<keyword evidence="4" id="KW-1133">Transmembrane helix</keyword>
<evidence type="ECO:0000313" key="8">
    <source>
        <dbReference type="Proteomes" id="UP000623681"/>
    </source>
</evidence>
<keyword evidence="4" id="KW-0472">Membrane</keyword>
<keyword evidence="8" id="KW-1185">Reference proteome</keyword>
<dbReference type="PROSITE" id="PS50111">
    <property type="entry name" value="CHEMOTAXIS_TRANSDUC_2"/>
    <property type="match status" value="1"/>
</dbReference>
<dbReference type="AlphaFoldDB" id="A0A937K6M8"/>
<evidence type="ECO:0000259" key="6">
    <source>
        <dbReference type="PROSITE" id="PS50885"/>
    </source>
</evidence>
<feature type="transmembrane region" description="Helical" evidence="4">
    <location>
        <begin position="12"/>
        <end position="32"/>
    </location>
</feature>
<dbReference type="GO" id="GO:0006935">
    <property type="term" value="P:chemotaxis"/>
    <property type="evidence" value="ECO:0007669"/>
    <property type="project" value="InterPro"/>
</dbReference>
<dbReference type="SMART" id="SM00304">
    <property type="entry name" value="HAMP"/>
    <property type="match status" value="1"/>
</dbReference>